<reference evidence="3 4" key="1">
    <citation type="submission" date="2019-11" db="EMBL/GenBank/DDBJ databases">
        <title>Draft Genome Sequence of Plant Growth-Promoting Rhizosphere-Associated Bacteria.</title>
        <authorList>
            <person name="Vasilyev I.Y."/>
            <person name="Radchenko V."/>
            <person name="Ilnitskaya E.V."/>
        </authorList>
    </citation>
    <scope>NUCLEOTIDE SEQUENCE [LARGE SCALE GENOMIC DNA]</scope>
    <source>
        <strain evidence="2 4">VRA_01-1sq_f</strain>
        <strain evidence="1 3">VRA_1sq_f</strain>
    </source>
</reference>
<accession>A0A6A8LM19</accession>
<evidence type="ECO:0000313" key="3">
    <source>
        <dbReference type="Proteomes" id="UP000437575"/>
    </source>
</evidence>
<organism evidence="1 3">
    <name type="scientific">Ligilactobacillus salivarius</name>
    <dbReference type="NCBI Taxonomy" id="1624"/>
    <lineage>
        <taxon>Bacteria</taxon>
        <taxon>Bacillati</taxon>
        <taxon>Bacillota</taxon>
        <taxon>Bacilli</taxon>
        <taxon>Lactobacillales</taxon>
        <taxon>Lactobacillaceae</taxon>
        <taxon>Ligilactobacillus</taxon>
    </lineage>
</organism>
<gene>
    <name evidence="2" type="ORF">GKC33_09645</name>
    <name evidence="1" type="ORF">GKC34_00310</name>
</gene>
<dbReference type="EMBL" id="WKKX01000523">
    <property type="protein sequence ID" value="MSE08941.1"/>
    <property type="molecule type" value="Genomic_DNA"/>
</dbReference>
<evidence type="ECO:0000313" key="1">
    <source>
        <dbReference type="EMBL" id="MSE04321.1"/>
    </source>
</evidence>
<dbReference type="Proteomes" id="UP000467635">
    <property type="component" value="Unassembled WGS sequence"/>
</dbReference>
<name>A0A6A8LM19_9LACO</name>
<dbReference type="EMBL" id="WKKZ01000001">
    <property type="protein sequence ID" value="MSE04321.1"/>
    <property type="molecule type" value="Genomic_DNA"/>
</dbReference>
<evidence type="ECO:0000313" key="2">
    <source>
        <dbReference type="EMBL" id="MSE08941.1"/>
    </source>
</evidence>
<proteinExistence type="predicted"/>
<dbReference type="AlphaFoldDB" id="A0A6A8LM19"/>
<sequence length="131" mass="15075">MQMFANIRQELVDMFEENLSIAEEYGYKPSSYGVRGDVIKSIHAILVDKRNDNTRAFAMRVKIKGSIPITYVTEVKSHNDIIDAPTVILESNKLVELHSEDEFRDFINRLRSKSNSVIKIVEETEELTLEV</sequence>
<dbReference type="Proteomes" id="UP000437575">
    <property type="component" value="Unassembled WGS sequence"/>
</dbReference>
<comment type="caution">
    <text evidence="1">The sequence shown here is derived from an EMBL/GenBank/DDBJ whole genome shotgun (WGS) entry which is preliminary data.</text>
</comment>
<evidence type="ECO:0000313" key="4">
    <source>
        <dbReference type="Proteomes" id="UP000467635"/>
    </source>
</evidence>
<protein>
    <submittedName>
        <fullName evidence="1">Uncharacterized protein</fullName>
    </submittedName>
</protein>